<comment type="caution">
    <text evidence="2">The sequence shown here is derived from an EMBL/GenBank/DDBJ whole genome shotgun (WGS) entry which is preliminary data.</text>
</comment>
<dbReference type="EMBL" id="SRMA01026030">
    <property type="protein sequence ID" value="TRY88660.1"/>
    <property type="molecule type" value="Genomic_DNA"/>
</dbReference>
<evidence type="ECO:0000256" key="1">
    <source>
        <dbReference type="SAM" id="MobiDB-lite"/>
    </source>
</evidence>
<accession>A0A553QFE6</accession>
<name>A0A553QFE6_9TELE</name>
<proteinExistence type="predicted"/>
<dbReference type="Proteomes" id="UP000316079">
    <property type="component" value="Unassembled WGS sequence"/>
</dbReference>
<keyword evidence="3" id="KW-1185">Reference proteome</keyword>
<organism evidence="2 3">
    <name type="scientific">Danionella cerebrum</name>
    <dbReference type="NCBI Taxonomy" id="2873325"/>
    <lineage>
        <taxon>Eukaryota</taxon>
        <taxon>Metazoa</taxon>
        <taxon>Chordata</taxon>
        <taxon>Craniata</taxon>
        <taxon>Vertebrata</taxon>
        <taxon>Euteleostomi</taxon>
        <taxon>Actinopterygii</taxon>
        <taxon>Neopterygii</taxon>
        <taxon>Teleostei</taxon>
        <taxon>Ostariophysi</taxon>
        <taxon>Cypriniformes</taxon>
        <taxon>Danionidae</taxon>
        <taxon>Danioninae</taxon>
        <taxon>Danionella</taxon>
    </lineage>
</organism>
<feature type="region of interest" description="Disordered" evidence="1">
    <location>
        <begin position="1"/>
        <end position="35"/>
    </location>
</feature>
<feature type="non-terminal residue" evidence="2">
    <location>
        <position position="1"/>
    </location>
</feature>
<evidence type="ECO:0000313" key="2">
    <source>
        <dbReference type="EMBL" id="TRY88660.1"/>
    </source>
</evidence>
<sequence length="244" mass="27180">VKNAAGPQLQKRIPDASDPLFEAVPDPTASTRPAMLKSQTKLTWRHSSTGFNKVVEKVDTAIVQVSAIAVSHSRLRRILWRRDREIIKQYRDYRDEDKAEADVEERGCGVLIGCCLANAASRHFTGHRRFCREYSGIGNAIAALKSPARSGTLSSEQEVNNLMRTWRRDEACKYTGLLKTRALGSLAPLFIRYSNLCRTQMRAAGVPRRGRPGPAALRPAGSADTELHNSAPGRCRNRDMLLHM</sequence>
<evidence type="ECO:0000313" key="3">
    <source>
        <dbReference type="Proteomes" id="UP000316079"/>
    </source>
</evidence>
<reference evidence="2 3" key="1">
    <citation type="journal article" date="2019" name="Sci. Data">
        <title>Hybrid genome assembly and annotation of Danionella translucida.</title>
        <authorList>
            <person name="Kadobianskyi M."/>
            <person name="Schulze L."/>
            <person name="Schuelke M."/>
            <person name="Judkewitz B."/>
        </authorList>
    </citation>
    <scope>NUCLEOTIDE SEQUENCE [LARGE SCALE GENOMIC DNA]</scope>
    <source>
        <strain evidence="2 3">Bolton</strain>
    </source>
</reference>
<feature type="compositionally biased region" description="Low complexity" evidence="1">
    <location>
        <begin position="205"/>
        <end position="221"/>
    </location>
</feature>
<feature type="region of interest" description="Disordered" evidence="1">
    <location>
        <begin position="205"/>
        <end position="234"/>
    </location>
</feature>
<feature type="non-terminal residue" evidence="2">
    <location>
        <position position="244"/>
    </location>
</feature>
<protein>
    <submittedName>
        <fullName evidence="2">Uncharacterized protein</fullName>
    </submittedName>
</protein>
<gene>
    <name evidence="2" type="ORF">DNTS_025681</name>
</gene>
<dbReference type="AlphaFoldDB" id="A0A553QFE6"/>